<dbReference type="Gene3D" id="3.40.50.10190">
    <property type="entry name" value="BRCT domain"/>
    <property type="match status" value="4"/>
</dbReference>
<dbReference type="Pfam" id="PF00533">
    <property type="entry name" value="BRCT"/>
    <property type="match status" value="1"/>
</dbReference>
<name>A0A8T9BEF9_9HELO</name>
<evidence type="ECO:0000313" key="4">
    <source>
        <dbReference type="EMBL" id="TVY18207.1"/>
    </source>
</evidence>
<dbReference type="EMBL" id="QGMF01000189">
    <property type="protein sequence ID" value="TVY18207.1"/>
    <property type="molecule type" value="Genomic_DNA"/>
</dbReference>
<feature type="compositionally biased region" description="Polar residues" evidence="2">
    <location>
        <begin position="627"/>
        <end position="640"/>
    </location>
</feature>
<dbReference type="AlphaFoldDB" id="A0A8T9BEF9"/>
<accession>A0A8T9BEF9</accession>
<dbReference type="InterPro" id="IPR059215">
    <property type="entry name" value="BRCT2_TopBP1-like"/>
</dbReference>
<dbReference type="GO" id="GO:0033314">
    <property type="term" value="P:mitotic DNA replication checkpoint signaling"/>
    <property type="evidence" value="ECO:0007669"/>
    <property type="project" value="TreeGrafter"/>
</dbReference>
<dbReference type="CDD" id="cd17723">
    <property type="entry name" value="BRCT_Rad4_rpt4"/>
    <property type="match status" value="1"/>
</dbReference>
<keyword evidence="5" id="KW-1185">Reference proteome</keyword>
<evidence type="ECO:0000259" key="3">
    <source>
        <dbReference type="PROSITE" id="PS50172"/>
    </source>
</evidence>
<sequence>MEDDGENYAHTSVPLNGPSDFSQPLAGVVLCCTSVSEDLRTKLFEYAKQMGAICEFDLTNDVTHLVVGEPYNTPKYRYVAKERPDVKPMGLGWIEALRELWIKDEQIDAQALENEHTLPILHSLKFSMTGCDDSKGFCREAAERQTIAEAIEAHGAVYAGDLTKSITHLISFRTEGAKYKAAKSWKIRIVSIEWLRDSLERGMVLDEALYDPNLPQEERGKGAWDRSKPKRTSLGKRAREDGIAGSEGGKRKLRRTASTKLNSQSESMWGQIVGGGSIVQVAQSGQWEVNGEEPTQPNDQAIQNKPEQSLDTTRPKQAVETEVKVDGIFSGSRFYFHGFTPTKAQVLCSHLLPHGAEIYETIDDLRSVPPTNTSNHTMMIVPHDLPLSEHPELPQSQLTIETVTDWWVERCLHQKKFTDPAEHIIGRPFQVFPIEGFVGMMICSSAFSGIDLLHFKKAVELLGATYSEDMTPQSSVLVNKSLLNLRQDKLDHALQWKVPIVGSNWLWDCIKAGTRLSMKNYRCRPQKRPDSLPATEQRPQSKGANQSDRPAVVAAKGISGGNSISGKHAKPPRNSGIDDSAFAPDEVVTLNEAAVKEENDSYNIQALPEASPTEESTSRSEPLSERNPNSSSKTVSTAPAPSNHPAARPPQEDISNAISDLISKTKTAIQPALSEPPEGRKRSTHRILGRVASNMSATSNHSRATSVDSTATHGHPVEYPPYDSGTNEQMEMLMNGDRITHKAGDSQPPPTQLQYEDPESEAVSERVMARMLGENAPPPKRKGLREKAVTIGDFEPKVRATRQGKTGLR</sequence>
<evidence type="ECO:0000256" key="2">
    <source>
        <dbReference type="SAM" id="MobiDB-lite"/>
    </source>
</evidence>
<dbReference type="PANTHER" id="PTHR13561:SF20">
    <property type="entry name" value="DNA TOPOISOMERASE 2-BINDING PROTEIN 1"/>
    <property type="match status" value="1"/>
</dbReference>
<dbReference type="SMART" id="SM00292">
    <property type="entry name" value="BRCT"/>
    <property type="match status" value="4"/>
</dbReference>
<dbReference type="GO" id="GO:0006270">
    <property type="term" value="P:DNA replication initiation"/>
    <property type="evidence" value="ECO:0007669"/>
    <property type="project" value="TreeGrafter"/>
</dbReference>
<dbReference type="InterPro" id="IPR036420">
    <property type="entry name" value="BRCT_dom_sf"/>
</dbReference>
<feature type="region of interest" description="Disordered" evidence="2">
    <location>
        <begin position="739"/>
        <end position="809"/>
    </location>
</feature>
<dbReference type="OrthoDB" id="251770at2759"/>
<feature type="region of interest" description="Disordered" evidence="2">
    <location>
        <begin position="215"/>
        <end position="266"/>
    </location>
</feature>
<reference evidence="4 5" key="1">
    <citation type="submission" date="2018-05" db="EMBL/GenBank/DDBJ databases">
        <title>Whole genome sequencing for identification of molecular markers to develop diagnostic detection tools for the regulated plant pathogen Lachnellula willkommii.</title>
        <authorList>
            <person name="Giroux E."/>
            <person name="Bilodeau G."/>
        </authorList>
    </citation>
    <scope>NUCLEOTIDE SEQUENCE [LARGE SCALE GENOMIC DNA]</scope>
    <source>
        <strain evidence="4 5">CBS 203.66</strain>
    </source>
</reference>
<dbReference type="PANTHER" id="PTHR13561">
    <property type="entry name" value="DNA REPLICATION REGULATOR DPB11-RELATED"/>
    <property type="match status" value="1"/>
</dbReference>
<evidence type="ECO:0000313" key="5">
    <source>
        <dbReference type="Proteomes" id="UP000469559"/>
    </source>
</evidence>
<feature type="region of interest" description="Disordered" evidence="2">
    <location>
        <begin position="596"/>
        <end position="652"/>
    </location>
</feature>
<dbReference type="InterPro" id="IPR001357">
    <property type="entry name" value="BRCT_dom"/>
</dbReference>
<comment type="caution">
    <text evidence="4">The sequence shown here is derived from an EMBL/GenBank/DDBJ whole genome shotgun (WGS) entry which is preliminary data.</text>
</comment>
<feature type="compositionally biased region" description="Polar residues" evidence="2">
    <location>
        <begin position="537"/>
        <end position="548"/>
    </location>
</feature>
<dbReference type="Pfam" id="PF12738">
    <property type="entry name" value="PTCB-BRCT"/>
    <property type="match status" value="2"/>
</dbReference>
<dbReference type="PROSITE" id="PS50172">
    <property type="entry name" value="BRCT"/>
    <property type="match status" value="4"/>
</dbReference>
<feature type="domain" description="BRCT" evidence="3">
    <location>
        <begin position="437"/>
        <end position="523"/>
    </location>
</feature>
<feature type="compositionally biased region" description="Polar residues" evidence="2">
    <location>
        <begin position="293"/>
        <end position="312"/>
    </location>
</feature>
<protein>
    <submittedName>
        <fullName evidence="4">S-M checkpoint control protein rad4</fullName>
    </submittedName>
</protein>
<feature type="region of interest" description="Disordered" evidence="2">
    <location>
        <begin position="691"/>
        <end position="724"/>
    </location>
</feature>
<organism evidence="4 5">
    <name type="scientific">Lachnellula arida</name>
    <dbReference type="NCBI Taxonomy" id="1316785"/>
    <lineage>
        <taxon>Eukaryota</taxon>
        <taxon>Fungi</taxon>
        <taxon>Dikarya</taxon>
        <taxon>Ascomycota</taxon>
        <taxon>Pezizomycotina</taxon>
        <taxon>Leotiomycetes</taxon>
        <taxon>Helotiales</taxon>
        <taxon>Lachnaceae</taxon>
        <taxon>Lachnellula</taxon>
    </lineage>
</organism>
<dbReference type="CDD" id="cd17731">
    <property type="entry name" value="BRCT_TopBP1_rpt2_like"/>
    <property type="match status" value="1"/>
</dbReference>
<dbReference type="CDD" id="cd18433">
    <property type="entry name" value="BRCT_Rad4_rpt3"/>
    <property type="match status" value="1"/>
</dbReference>
<keyword evidence="1" id="KW-0677">Repeat</keyword>
<feature type="region of interest" description="Disordered" evidence="2">
    <location>
        <begin position="523"/>
        <end position="580"/>
    </location>
</feature>
<feature type="region of interest" description="Disordered" evidence="2">
    <location>
        <begin position="289"/>
        <end position="317"/>
    </location>
</feature>
<dbReference type="SUPFAM" id="SSF52113">
    <property type="entry name" value="BRCT domain"/>
    <property type="match status" value="4"/>
</dbReference>
<gene>
    <name evidence="4" type="primary">rad4</name>
    <name evidence="4" type="ORF">LARI1_G004027</name>
</gene>
<dbReference type="Proteomes" id="UP000469559">
    <property type="component" value="Unassembled WGS sequence"/>
</dbReference>
<evidence type="ECO:0000256" key="1">
    <source>
        <dbReference type="ARBA" id="ARBA00022737"/>
    </source>
</evidence>
<proteinExistence type="predicted"/>
<feature type="domain" description="BRCT" evidence="3">
    <location>
        <begin position="20"/>
        <end position="104"/>
    </location>
</feature>
<dbReference type="GO" id="GO:0007095">
    <property type="term" value="P:mitotic G2 DNA damage checkpoint signaling"/>
    <property type="evidence" value="ECO:0007669"/>
    <property type="project" value="TreeGrafter"/>
</dbReference>
<feature type="compositionally biased region" description="Polar residues" evidence="2">
    <location>
        <begin position="693"/>
        <end position="712"/>
    </location>
</feature>
<feature type="domain" description="BRCT" evidence="3">
    <location>
        <begin position="116"/>
        <end position="212"/>
    </location>
</feature>
<feature type="domain" description="BRCT" evidence="3">
    <location>
        <begin position="324"/>
        <end position="425"/>
    </location>
</feature>
<feature type="compositionally biased region" description="Basic and acidic residues" evidence="2">
    <location>
        <begin position="216"/>
        <end position="227"/>
    </location>
</feature>